<dbReference type="SMART" id="SM00589">
    <property type="entry name" value="PRY"/>
    <property type="match status" value="1"/>
</dbReference>
<feature type="domain" description="RING-type" evidence="6">
    <location>
        <begin position="14"/>
        <end position="54"/>
    </location>
</feature>
<dbReference type="PROSITE" id="PS50188">
    <property type="entry name" value="B302_SPRY"/>
    <property type="match status" value="1"/>
</dbReference>
<dbReference type="PROSITE" id="PS00518">
    <property type="entry name" value="ZF_RING_1"/>
    <property type="match status" value="1"/>
</dbReference>
<keyword evidence="2 4" id="KW-0863">Zinc-finger</keyword>
<dbReference type="OrthoDB" id="654191at2759"/>
<dbReference type="Gene3D" id="3.30.40.10">
    <property type="entry name" value="Zinc/RING finger domain, C3HC4 (zinc finger)"/>
    <property type="match status" value="1"/>
</dbReference>
<dbReference type="Pfam" id="PF13765">
    <property type="entry name" value="PRY"/>
    <property type="match status" value="1"/>
</dbReference>
<feature type="domain" description="B30.2/SPRY" evidence="7">
    <location>
        <begin position="273"/>
        <end position="373"/>
    </location>
</feature>
<dbReference type="EMBL" id="JAFDVH010000024">
    <property type="protein sequence ID" value="KAG7455310.1"/>
    <property type="molecule type" value="Genomic_DNA"/>
</dbReference>
<dbReference type="InterPro" id="IPR013083">
    <property type="entry name" value="Znf_RING/FYVE/PHD"/>
</dbReference>
<dbReference type="InterPro" id="IPR001841">
    <property type="entry name" value="Znf_RING"/>
</dbReference>
<dbReference type="SUPFAM" id="SSF57845">
    <property type="entry name" value="B-box zinc-binding domain"/>
    <property type="match status" value="1"/>
</dbReference>
<dbReference type="InterPro" id="IPR000315">
    <property type="entry name" value="Znf_B-box"/>
</dbReference>
<dbReference type="InterPro" id="IPR027370">
    <property type="entry name" value="Znf-RING_euk"/>
</dbReference>
<evidence type="ECO:0000256" key="5">
    <source>
        <dbReference type="SAM" id="Coils"/>
    </source>
</evidence>
<keyword evidence="3" id="KW-0862">Zinc</keyword>
<dbReference type="SMART" id="SM00184">
    <property type="entry name" value="RING"/>
    <property type="match status" value="1"/>
</dbReference>
<name>A0A9D3PE85_MEGAT</name>
<dbReference type="Proteomes" id="UP001046870">
    <property type="component" value="Chromosome 24"/>
</dbReference>
<evidence type="ECO:0000256" key="4">
    <source>
        <dbReference type="PROSITE-ProRule" id="PRU00175"/>
    </source>
</evidence>
<evidence type="ECO:0000256" key="1">
    <source>
        <dbReference type="ARBA" id="ARBA00022723"/>
    </source>
</evidence>
<feature type="coiled-coil region" evidence="5">
    <location>
        <begin position="199"/>
        <end position="233"/>
    </location>
</feature>
<dbReference type="PROSITE" id="PS50089">
    <property type="entry name" value="ZF_RING_2"/>
    <property type="match status" value="1"/>
</dbReference>
<evidence type="ECO:0000313" key="8">
    <source>
        <dbReference type="EMBL" id="KAG7455310.1"/>
    </source>
</evidence>
<comment type="caution">
    <text evidence="8">The sequence shown here is derived from an EMBL/GenBank/DDBJ whole genome shotgun (WGS) entry which is preliminary data.</text>
</comment>
<reference evidence="8" key="1">
    <citation type="submission" date="2021-01" db="EMBL/GenBank/DDBJ databases">
        <authorList>
            <person name="Zahm M."/>
            <person name="Roques C."/>
            <person name="Cabau C."/>
            <person name="Klopp C."/>
            <person name="Donnadieu C."/>
            <person name="Jouanno E."/>
            <person name="Lampietro C."/>
            <person name="Louis A."/>
            <person name="Herpin A."/>
            <person name="Echchiki A."/>
            <person name="Berthelot C."/>
            <person name="Parey E."/>
            <person name="Roest-Crollius H."/>
            <person name="Braasch I."/>
            <person name="Postlethwait J."/>
            <person name="Bobe J."/>
            <person name="Montfort J."/>
            <person name="Bouchez O."/>
            <person name="Begum T."/>
            <person name="Mejri S."/>
            <person name="Adams A."/>
            <person name="Chen W.-J."/>
            <person name="Guiguen Y."/>
        </authorList>
    </citation>
    <scope>NUCLEOTIDE SEQUENCE</scope>
    <source>
        <strain evidence="8">YG-15Mar2019-1</strain>
        <tissue evidence="8">Brain</tissue>
    </source>
</reference>
<dbReference type="Pfam" id="PF00643">
    <property type="entry name" value="zf-B_box"/>
    <property type="match status" value="1"/>
</dbReference>
<sequence>MALGFADVDADLSCPVCRDVFRNPVLLACSHSFCKDCLLQYWEHKGIQECPVCKQESLMDFLALNLALKNICESYLQERRQRAETRSDQFLNHLRDKAELFCLDDRELVCTNCPTGQHKHHKLCPTQEAVLCCKEELSAALHSMEEKLATFKKVKDDLDKTEDHIKWQSQHAERVIKEEFERLHVFLRDEEAIRIAALREEEEQKRKVMKKEIESVTRQIFSLSDAIKAVEQEMGGDDVSLLLNYKSTMERAQCTPQEPRRLSGALIDMAKHLGSLSHRVWMNMQCIVHYTPVTLDVNTAGRCLHLSEDLTTLIFGNQNRLLPDNPERFAFYASSESHTLDCVLGAERFTSGRHRWDVEVGTALTGAWAWPRS</sequence>
<accession>A0A9D3PE85</accession>
<protein>
    <recommendedName>
        <fullName evidence="10">Tripartite motif-containing protein 35-like</fullName>
    </recommendedName>
</protein>
<evidence type="ECO:0000256" key="2">
    <source>
        <dbReference type="ARBA" id="ARBA00022771"/>
    </source>
</evidence>
<dbReference type="InterPro" id="IPR001870">
    <property type="entry name" value="B30.2/SPRY"/>
</dbReference>
<dbReference type="InterPro" id="IPR050143">
    <property type="entry name" value="TRIM/RBCC"/>
</dbReference>
<keyword evidence="1" id="KW-0479">Metal-binding</keyword>
<evidence type="ECO:0000256" key="3">
    <source>
        <dbReference type="ARBA" id="ARBA00022833"/>
    </source>
</evidence>
<gene>
    <name evidence="8" type="ORF">MATL_G00255500</name>
</gene>
<dbReference type="Gene3D" id="2.60.120.920">
    <property type="match status" value="1"/>
</dbReference>
<keyword evidence="5" id="KW-0175">Coiled coil</keyword>
<dbReference type="GO" id="GO:0008270">
    <property type="term" value="F:zinc ion binding"/>
    <property type="evidence" value="ECO:0007669"/>
    <property type="project" value="UniProtKB-KW"/>
</dbReference>
<evidence type="ECO:0000259" key="7">
    <source>
        <dbReference type="PROSITE" id="PS50188"/>
    </source>
</evidence>
<dbReference type="InterPro" id="IPR043136">
    <property type="entry name" value="B30.2/SPRY_sf"/>
</dbReference>
<dbReference type="Gene3D" id="3.30.160.60">
    <property type="entry name" value="Classic Zinc Finger"/>
    <property type="match status" value="1"/>
</dbReference>
<evidence type="ECO:0000259" key="6">
    <source>
        <dbReference type="PROSITE" id="PS50089"/>
    </source>
</evidence>
<dbReference type="Pfam" id="PF13445">
    <property type="entry name" value="zf-RING_UBOX"/>
    <property type="match status" value="1"/>
</dbReference>
<dbReference type="InterPro" id="IPR017907">
    <property type="entry name" value="Znf_RING_CS"/>
</dbReference>
<keyword evidence="9" id="KW-1185">Reference proteome</keyword>
<dbReference type="PANTHER" id="PTHR24103">
    <property type="entry name" value="E3 UBIQUITIN-PROTEIN LIGASE TRIM"/>
    <property type="match status" value="1"/>
</dbReference>
<dbReference type="InterPro" id="IPR006574">
    <property type="entry name" value="PRY"/>
</dbReference>
<organism evidence="8 9">
    <name type="scientific">Megalops atlanticus</name>
    <name type="common">Tarpon</name>
    <name type="synonym">Clupea gigantea</name>
    <dbReference type="NCBI Taxonomy" id="7932"/>
    <lineage>
        <taxon>Eukaryota</taxon>
        <taxon>Metazoa</taxon>
        <taxon>Chordata</taxon>
        <taxon>Craniata</taxon>
        <taxon>Vertebrata</taxon>
        <taxon>Euteleostomi</taxon>
        <taxon>Actinopterygii</taxon>
        <taxon>Neopterygii</taxon>
        <taxon>Teleostei</taxon>
        <taxon>Elopiformes</taxon>
        <taxon>Megalopidae</taxon>
        <taxon>Megalops</taxon>
    </lineage>
</organism>
<dbReference type="InterPro" id="IPR013320">
    <property type="entry name" value="ConA-like_dom_sf"/>
</dbReference>
<dbReference type="SUPFAM" id="SSF57850">
    <property type="entry name" value="RING/U-box"/>
    <property type="match status" value="1"/>
</dbReference>
<evidence type="ECO:0000313" key="9">
    <source>
        <dbReference type="Proteomes" id="UP001046870"/>
    </source>
</evidence>
<proteinExistence type="predicted"/>
<dbReference type="AlphaFoldDB" id="A0A9D3PE85"/>
<evidence type="ECO:0008006" key="10">
    <source>
        <dbReference type="Google" id="ProtNLM"/>
    </source>
</evidence>
<dbReference type="SUPFAM" id="SSF49899">
    <property type="entry name" value="Concanavalin A-like lectins/glucanases"/>
    <property type="match status" value="1"/>
</dbReference>